<keyword evidence="2" id="KW-0813">Transport</keyword>
<name>A0A1H2G4N5_9PSED</name>
<dbReference type="STRING" id="364197.SAMN05216296_2039"/>
<dbReference type="AlphaFoldDB" id="A0A1H2G4N5"/>
<dbReference type="GO" id="GO:0015288">
    <property type="term" value="F:porin activity"/>
    <property type="evidence" value="ECO:0007669"/>
    <property type="project" value="TreeGrafter"/>
</dbReference>
<accession>A0A1H2G4N5</accession>
<dbReference type="Proteomes" id="UP000243232">
    <property type="component" value="Chromosome I"/>
</dbReference>
<evidence type="ECO:0000313" key="5">
    <source>
        <dbReference type="EMBL" id="SDU14537.1"/>
    </source>
</evidence>
<dbReference type="OrthoDB" id="6759120at2"/>
<dbReference type="InterPro" id="IPR005318">
    <property type="entry name" value="OM_porin_bac"/>
</dbReference>
<evidence type="ECO:0000256" key="1">
    <source>
        <dbReference type="ARBA" id="ARBA00009075"/>
    </source>
</evidence>
<dbReference type="InterPro" id="IPR023614">
    <property type="entry name" value="Porin_dom_sf"/>
</dbReference>
<feature type="chain" id="PRO_5009274516" evidence="4">
    <location>
        <begin position="24"/>
        <end position="465"/>
    </location>
</feature>
<evidence type="ECO:0000313" key="6">
    <source>
        <dbReference type="Proteomes" id="UP000243232"/>
    </source>
</evidence>
<reference evidence="6" key="1">
    <citation type="submission" date="2016-10" db="EMBL/GenBank/DDBJ databases">
        <authorList>
            <person name="Varghese N."/>
            <person name="Submissions S."/>
        </authorList>
    </citation>
    <scope>NUCLEOTIDE SEQUENCE [LARGE SCALE GENOMIC DNA]</scope>
    <source>
        <strain evidence="6">DSM 17875</strain>
    </source>
</reference>
<dbReference type="Pfam" id="PF03573">
    <property type="entry name" value="OprD"/>
    <property type="match status" value="1"/>
</dbReference>
<evidence type="ECO:0000256" key="2">
    <source>
        <dbReference type="ARBA" id="ARBA00022448"/>
    </source>
</evidence>
<dbReference type="PANTHER" id="PTHR34596:SF2">
    <property type="entry name" value="CHITOPORIN"/>
    <property type="match status" value="1"/>
</dbReference>
<dbReference type="GO" id="GO:0016020">
    <property type="term" value="C:membrane"/>
    <property type="evidence" value="ECO:0007669"/>
    <property type="project" value="InterPro"/>
</dbReference>
<keyword evidence="3 4" id="KW-0732">Signal</keyword>
<gene>
    <name evidence="5" type="ORF">SAMN05216296_2039</name>
</gene>
<comment type="similarity">
    <text evidence="1">Belongs to the outer membrane porin (Opr) (TC 1.B.25) family.</text>
</comment>
<sequence>MQVMKWSVMALAVAAATSQMAYATEQDDSTTNVMPVEEVSSQAASNGFLEDADLQLKNRNFAFYRNNKGNAPDEQNYRNEWAHGFMTTFTSGFTQGIVGFGVDAFGQVGLQLNSGQGQGGTGLLPVNNSKSNEGQSEYGLAGGAVKARVSESVLAFGQQRPASPVFATPDSRLLPAWATGTSFASDEITDLHIQGGHFYSGSASNGTNQDGELQTTYGETPFNTADYIGGDYTFNDNLGIGLHAAKYDDLWNQYYADLYHTWDMGDEMSLSTSLNYYHTQDTGNANAGDISTNAYSGSLAFAIGAQTFTIAHQGVNGDTPFDYVSIDGSAGDSIWLANSLQYSDFNGPGEKSYQARYDLDMTTLGVPGLSFMARYVTGGQANGTGADCSSKGAYCGAMGHSGDEWERDLEVKYVIQEGAAKDLSFRVRQATWRSNQDFDSGYFGSNGANAVDEIRIITEYPLDIL</sequence>
<dbReference type="EMBL" id="LT629785">
    <property type="protein sequence ID" value="SDU14537.1"/>
    <property type="molecule type" value="Genomic_DNA"/>
</dbReference>
<protein>
    <submittedName>
        <fullName evidence="5">Imipenem/basic amino acid-specific outer membrane pore</fullName>
    </submittedName>
</protein>
<dbReference type="PANTHER" id="PTHR34596">
    <property type="entry name" value="CHITOPORIN"/>
    <property type="match status" value="1"/>
</dbReference>
<proteinExistence type="inferred from homology"/>
<dbReference type="RefSeq" id="WP_090194671.1">
    <property type="nucleotide sequence ID" value="NZ_LT629785.1"/>
</dbReference>
<keyword evidence="6" id="KW-1185">Reference proteome</keyword>
<evidence type="ECO:0000256" key="3">
    <source>
        <dbReference type="ARBA" id="ARBA00022729"/>
    </source>
</evidence>
<dbReference type="Gene3D" id="2.40.160.10">
    <property type="entry name" value="Porin"/>
    <property type="match status" value="1"/>
</dbReference>
<feature type="signal peptide" evidence="4">
    <location>
        <begin position="1"/>
        <end position="23"/>
    </location>
</feature>
<organism evidence="5 6">
    <name type="scientific">Pseudomonas pohangensis</name>
    <dbReference type="NCBI Taxonomy" id="364197"/>
    <lineage>
        <taxon>Bacteria</taxon>
        <taxon>Pseudomonadati</taxon>
        <taxon>Pseudomonadota</taxon>
        <taxon>Gammaproteobacteria</taxon>
        <taxon>Pseudomonadales</taxon>
        <taxon>Pseudomonadaceae</taxon>
        <taxon>Pseudomonas</taxon>
    </lineage>
</organism>
<evidence type="ECO:0000256" key="4">
    <source>
        <dbReference type="SAM" id="SignalP"/>
    </source>
</evidence>